<proteinExistence type="predicted"/>
<keyword evidence="1" id="KW-1133">Transmembrane helix</keyword>
<gene>
    <name evidence="3" type="ORF">UFOVP34_2</name>
    <name evidence="2" type="ORF">UFOVP51_18</name>
</gene>
<evidence type="ECO:0000256" key="1">
    <source>
        <dbReference type="SAM" id="Phobius"/>
    </source>
</evidence>
<dbReference type="EMBL" id="LR796177">
    <property type="protein sequence ID" value="CAB4124099.1"/>
    <property type="molecule type" value="Genomic_DNA"/>
</dbReference>
<reference evidence="2" key="1">
    <citation type="submission" date="2020-04" db="EMBL/GenBank/DDBJ databases">
        <authorList>
            <person name="Chiriac C."/>
            <person name="Salcher M."/>
            <person name="Ghai R."/>
            <person name="Kavagutti S V."/>
        </authorList>
    </citation>
    <scope>NUCLEOTIDE SEQUENCE</scope>
</reference>
<name>A0A6J5KVL4_9CAUD</name>
<sequence>MNIYIGIILASGLFIWICYYDRWSVTGAKIFQIYMLIIIVSALNNISSDLRQIDKTLQQIVKAKDAEG</sequence>
<evidence type="ECO:0000313" key="3">
    <source>
        <dbReference type="EMBL" id="CAB4240728.1"/>
    </source>
</evidence>
<accession>A0A6J5KVL4</accession>
<protein>
    <submittedName>
        <fullName evidence="2">Uncharacterized protein</fullName>
    </submittedName>
</protein>
<organism evidence="2">
    <name type="scientific">uncultured Caudovirales phage</name>
    <dbReference type="NCBI Taxonomy" id="2100421"/>
    <lineage>
        <taxon>Viruses</taxon>
        <taxon>Duplodnaviria</taxon>
        <taxon>Heunggongvirae</taxon>
        <taxon>Uroviricota</taxon>
        <taxon>Caudoviricetes</taxon>
        <taxon>Peduoviridae</taxon>
        <taxon>Maltschvirus</taxon>
        <taxon>Maltschvirus maltsch</taxon>
    </lineage>
</organism>
<keyword evidence="1" id="KW-0812">Transmembrane</keyword>
<feature type="transmembrane region" description="Helical" evidence="1">
    <location>
        <begin position="29"/>
        <end position="46"/>
    </location>
</feature>
<keyword evidence="1" id="KW-0472">Membrane</keyword>
<feature type="transmembrane region" description="Helical" evidence="1">
    <location>
        <begin position="5"/>
        <end position="23"/>
    </location>
</feature>
<dbReference type="EMBL" id="LR797816">
    <property type="protein sequence ID" value="CAB4240728.1"/>
    <property type="molecule type" value="Genomic_DNA"/>
</dbReference>
<evidence type="ECO:0000313" key="2">
    <source>
        <dbReference type="EMBL" id="CAB4124099.1"/>
    </source>
</evidence>